<dbReference type="Pfam" id="PF02302">
    <property type="entry name" value="PTS_IIB"/>
    <property type="match status" value="1"/>
</dbReference>
<dbReference type="PROSITE" id="PS51099">
    <property type="entry name" value="PTS_EIIB_TYPE_2"/>
    <property type="match status" value="1"/>
</dbReference>
<dbReference type="InterPro" id="IPR050893">
    <property type="entry name" value="Sugar_PTS"/>
</dbReference>
<dbReference type="InterPro" id="IPR003501">
    <property type="entry name" value="PTS_EIIB_2/3"/>
</dbReference>
<evidence type="ECO:0000256" key="1">
    <source>
        <dbReference type="ARBA" id="ARBA00002434"/>
    </source>
</evidence>
<keyword evidence="4" id="KW-0762">Sugar transport</keyword>
<feature type="non-terminal residue" evidence="8">
    <location>
        <position position="1"/>
    </location>
</feature>
<evidence type="ECO:0000256" key="3">
    <source>
        <dbReference type="ARBA" id="ARBA00022553"/>
    </source>
</evidence>
<evidence type="ECO:0000313" key="8">
    <source>
        <dbReference type="EMBL" id="EFR86416.1"/>
    </source>
</evidence>
<evidence type="ECO:0000256" key="6">
    <source>
        <dbReference type="ARBA" id="ARBA00022683"/>
    </source>
</evidence>
<name>A0ABP2JVH1_9LIST</name>
<keyword evidence="3" id="KW-0597">Phosphoprotein</keyword>
<evidence type="ECO:0000259" key="7">
    <source>
        <dbReference type="PROSITE" id="PS51099"/>
    </source>
</evidence>
<keyword evidence="6" id="KW-0598">Phosphotransferase system</keyword>
<reference evidence="8 9" key="1">
    <citation type="journal article" date="2010" name="Microbiol. Resour. Announc.">
        <title>Comparative genomics of the bacterial genus Listeria: Genome evolution is characterized by limited gene acquisition and limited gene loss.</title>
        <authorList>
            <person name="den Bakker H.C."/>
            <person name="Cummings C.A."/>
            <person name="Ferreira V."/>
            <person name="Vatta P."/>
            <person name="Orsi R.H."/>
            <person name="Degoricija L."/>
            <person name="Barker M."/>
            <person name="Petrauskene O."/>
            <person name="Furtado M.R."/>
            <person name="Wiedmann M."/>
        </authorList>
    </citation>
    <scope>NUCLEOTIDE SEQUENCE [LARGE SCALE GENOMIC DNA]</scope>
    <source>
        <strain evidence="8 9">FSL S4-120</strain>
    </source>
</reference>
<dbReference type="CDD" id="cd05567">
    <property type="entry name" value="PTS_IIB_mannitol"/>
    <property type="match status" value="1"/>
</dbReference>
<sequence>FNFKNVKRIAYACDAGLGSSAMGATVLQKKIKNAGLDDIKVFHIAIHELPTECDVVVTHKSLIDRAKEKQPDAYYVEITDYLGAPEYQELIDKIVADREQKN</sequence>
<keyword evidence="9" id="KW-1185">Reference proteome</keyword>
<dbReference type="Gene3D" id="3.40.50.2300">
    <property type="match status" value="1"/>
</dbReference>
<dbReference type="EMBL" id="ADXF01001157">
    <property type="protein sequence ID" value="EFR86416.1"/>
    <property type="molecule type" value="Genomic_DNA"/>
</dbReference>
<dbReference type="InterPro" id="IPR036095">
    <property type="entry name" value="PTS_EIIB-like_sf"/>
</dbReference>
<gene>
    <name evidence="8" type="ORF">NT05LM_3279</name>
</gene>
<keyword evidence="2" id="KW-0813">Transport</keyword>
<dbReference type="InterPro" id="IPR029503">
    <property type="entry name" value="PTS_EIIB_mannitol"/>
</dbReference>
<comment type="caution">
    <text evidence="8">The sequence shown here is derived from an EMBL/GenBank/DDBJ whole genome shotgun (WGS) entry which is preliminary data.</text>
</comment>
<evidence type="ECO:0000256" key="5">
    <source>
        <dbReference type="ARBA" id="ARBA00022679"/>
    </source>
</evidence>
<organism evidence="8 9">
    <name type="scientific">Listeria marthii FSL S4-120</name>
    <dbReference type="NCBI Taxonomy" id="702457"/>
    <lineage>
        <taxon>Bacteria</taxon>
        <taxon>Bacillati</taxon>
        <taxon>Bacillota</taxon>
        <taxon>Bacilli</taxon>
        <taxon>Bacillales</taxon>
        <taxon>Listeriaceae</taxon>
        <taxon>Listeria</taxon>
    </lineage>
</organism>
<keyword evidence="5" id="KW-0808">Transferase</keyword>
<dbReference type="InterPro" id="IPR013011">
    <property type="entry name" value="PTS_EIIB_2"/>
</dbReference>
<dbReference type="PANTHER" id="PTHR30181:SF2">
    <property type="entry name" value="PTS SYSTEM MANNITOL-SPECIFIC EIICBA COMPONENT"/>
    <property type="match status" value="1"/>
</dbReference>
<evidence type="ECO:0000256" key="2">
    <source>
        <dbReference type="ARBA" id="ARBA00022448"/>
    </source>
</evidence>
<evidence type="ECO:0000256" key="4">
    <source>
        <dbReference type="ARBA" id="ARBA00022597"/>
    </source>
</evidence>
<proteinExistence type="predicted"/>
<feature type="domain" description="PTS EIIB type-2" evidence="7">
    <location>
        <begin position="7"/>
        <end position="102"/>
    </location>
</feature>
<accession>A0ABP2JVH1</accession>
<dbReference type="Proteomes" id="UP000003412">
    <property type="component" value="Chromosome"/>
</dbReference>
<dbReference type="SUPFAM" id="SSF52794">
    <property type="entry name" value="PTS system IIB component-like"/>
    <property type="match status" value="1"/>
</dbReference>
<comment type="function">
    <text evidence="1">The phosphoenolpyruvate-dependent sugar phosphotransferase system (sugar PTS), a major carbohydrate active transport system, catalyzes the phosphorylation of incoming sugar substrates concomitantly with their translocation across the cell membrane. The enzyme II CmtAB PTS system is involved in D-mannitol transport.</text>
</comment>
<dbReference type="PANTHER" id="PTHR30181">
    <property type="entry name" value="MANNITOL PERMEASE IIC COMPONENT"/>
    <property type="match status" value="1"/>
</dbReference>
<evidence type="ECO:0000313" key="9">
    <source>
        <dbReference type="Proteomes" id="UP000003412"/>
    </source>
</evidence>
<protein>
    <submittedName>
        <fullName evidence="8">Pts system mannitol-specific eiicb component</fullName>
    </submittedName>
</protein>